<dbReference type="eggNOG" id="ENOG502QQXC">
    <property type="taxonomic scope" value="Eukaryota"/>
</dbReference>
<feature type="compositionally biased region" description="Basic and acidic residues" evidence="2">
    <location>
        <begin position="153"/>
        <end position="166"/>
    </location>
</feature>
<feature type="region of interest" description="Disordered" evidence="2">
    <location>
        <begin position="117"/>
        <end position="197"/>
    </location>
</feature>
<dbReference type="Proteomes" id="UP001652600">
    <property type="component" value="Chromosome 4"/>
</dbReference>
<proteinExistence type="predicted"/>
<dbReference type="InterPro" id="IPR006867">
    <property type="entry name" value="DUF632"/>
</dbReference>
<dbReference type="RefSeq" id="XP_008447501.2">
    <property type="nucleotide sequence ID" value="XM_008449279.3"/>
</dbReference>
<feature type="region of interest" description="Disordered" evidence="2">
    <location>
        <begin position="259"/>
        <end position="278"/>
    </location>
</feature>
<feature type="compositionally biased region" description="Acidic residues" evidence="2">
    <location>
        <begin position="130"/>
        <end position="139"/>
    </location>
</feature>
<feature type="domain" description="DUF630" evidence="4">
    <location>
        <begin position="1"/>
        <end position="59"/>
    </location>
</feature>
<accession>A0A1S3BI69</accession>
<sequence length="737" mass="83958">MGCSQSKIENEEAIARCKERKIHMKDAVTARNAFAAAHSAYSMSLKNTGAALSDYAHGEVQNPQFVSVSTQSNPGVTSSAAAPVTAPFESFPPPPPPLPPSNFSTPLQRAATMPQMNVYNPDLKPGSPIMEEEEEEIDNEGSVGALRRSRNKSKGDEGSSRIRNSELNEDLTGASPPVRPPPSENRHIPPPPQQNSTYDYFFSVDNIPVSTLSEVEEVQINKEEIERKSFDKKSKGVENDVIEERRISGKAEKVEAVLEERVEPPPAPPEVAEPAVVAKSSKKMKQAASMGSIEGKRMVKANFNLLQIFIDIDDHFLKASESAHEVSKMLEATRLHYHSNFADNRGHIDHSARVMRVITWNRSFRGLANMDDGKDDFYAEEQETHATVLDKLLAWEKKLYDEVKAGELMKFEYQKKVATLNRLKKRDSNAEALEKAKAAVSHLHTRYIVDMQSLDSTVSEISRLRDEQLYPKLVQLVNGMAMMWDTMRAHHEAQLKIVSALRAMDLSQSPKETSTHHYERTVQLCGVVREWHSQFEKLVRCQKDYIKSLNSWLKLNLIPIESSLKEKVSSPPRVQNPPIQKLLLAWHDQLERLPDEHLRTAIFTFGAVINTIMLQQDEERKLKLKWEETEKELDRKQRHFDEWHYKYQQRRIPDDMDPERSEERTQDAAVTEKSIAVESLKKRLEEEKETHAKQCLHVREKSLVSLKNQLPELFRALSEFSFASSEMYKSLSSICQV</sequence>
<feature type="compositionally biased region" description="Pro residues" evidence="2">
    <location>
        <begin position="90"/>
        <end position="100"/>
    </location>
</feature>
<dbReference type="PANTHER" id="PTHR21450">
    <property type="entry name" value="PROTEIN ALTERED PHOSPHATE STARVATION RESPONSE 1"/>
    <property type="match status" value="1"/>
</dbReference>
<evidence type="ECO:0000259" key="3">
    <source>
        <dbReference type="Pfam" id="PF04782"/>
    </source>
</evidence>
<dbReference type="Pfam" id="PF04783">
    <property type="entry name" value="DUF630"/>
    <property type="match status" value="1"/>
</dbReference>
<feature type="coiled-coil region" evidence="1">
    <location>
        <begin position="670"/>
        <end position="701"/>
    </location>
</feature>
<dbReference type="InParanoid" id="A0A1S3BI69"/>
<evidence type="ECO:0000256" key="1">
    <source>
        <dbReference type="SAM" id="Coils"/>
    </source>
</evidence>
<keyword evidence="5" id="KW-1185">Reference proteome</keyword>
<evidence type="ECO:0000313" key="6">
    <source>
        <dbReference type="RefSeq" id="XP_008447501.2"/>
    </source>
</evidence>
<dbReference type="InterPro" id="IPR006868">
    <property type="entry name" value="DUF630"/>
</dbReference>
<name>A0A1S3BI69_CUCME</name>
<protein>
    <submittedName>
        <fullName evidence="6">Protein ALTERED PHOSPHATE STARVATION RESPONSE 1</fullName>
    </submittedName>
</protein>
<feature type="region of interest" description="Disordered" evidence="2">
    <location>
        <begin position="68"/>
        <end position="103"/>
    </location>
</feature>
<gene>
    <name evidence="6" type="primary">LOC103489933</name>
</gene>
<dbReference type="AlphaFoldDB" id="A0A1S3BI69"/>
<evidence type="ECO:0000313" key="5">
    <source>
        <dbReference type="Proteomes" id="UP001652600"/>
    </source>
</evidence>
<feature type="compositionally biased region" description="Pro residues" evidence="2">
    <location>
        <begin position="177"/>
        <end position="193"/>
    </location>
</feature>
<feature type="domain" description="DUF632" evidence="3">
    <location>
        <begin position="305"/>
        <end position="610"/>
    </location>
</feature>
<dbReference type="Gramene" id="MELO3C012960.2.1">
    <property type="protein sequence ID" value="MELO3C012960.2.1"/>
    <property type="gene ID" value="MELO3C012960.2"/>
</dbReference>
<reference evidence="6" key="1">
    <citation type="submission" date="2025-08" db="UniProtKB">
        <authorList>
            <consortium name="RefSeq"/>
        </authorList>
    </citation>
    <scope>IDENTIFICATION</scope>
    <source>
        <tissue evidence="6">Stem</tissue>
    </source>
</reference>
<keyword evidence="1" id="KW-0175">Coiled coil</keyword>
<dbReference type="KEGG" id="cmo:103489933"/>
<feature type="compositionally biased region" description="Polar residues" evidence="2">
    <location>
        <begin position="68"/>
        <end position="80"/>
    </location>
</feature>
<evidence type="ECO:0000256" key="2">
    <source>
        <dbReference type="SAM" id="MobiDB-lite"/>
    </source>
</evidence>
<dbReference type="PANTHER" id="PTHR21450:SF7">
    <property type="entry name" value="DNA LIGASE (DUF630 AND DUF632)"/>
    <property type="match status" value="1"/>
</dbReference>
<evidence type="ECO:0000259" key="4">
    <source>
        <dbReference type="Pfam" id="PF04783"/>
    </source>
</evidence>
<dbReference type="GeneID" id="103489933"/>
<dbReference type="Pfam" id="PF04782">
    <property type="entry name" value="DUF632"/>
    <property type="match status" value="1"/>
</dbReference>
<organism evidence="5 6">
    <name type="scientific">Cucumis melo</name>
    <name type="common">Muskmelon</name>
    <dbReference type="NCBI Taxonomy" id="3656"/>
    <lineage>
        <taxon>Eukaryota</taxon>
        <taxon>Viridiplantae</taxon>
        <taxon>Streptophyta</taxon>
        <taxon>Embryophyta</taxon>
        <taxon>Tracheophyta</taxon>
        <taxon>Spermatophyta</taxon>
        <taxon>Magnoliopsida</taxon>
        <taxon>eudicotyledons</taxon>
        <taxon>Gunneridae</taxon>
        <taxon>Pentapetalae</taxon>
        <taxon>rosids</taxon>
        <taxon>fabids</taxon>
        <taxon>Cucurbitales</taxon>
        <taxon>Cucurbitaceae</taxon>
        <taxon>Benincaseae</taxon>
        <taxon>Cucumis</taxon>
    </lineage>
</organism>